<proteinExistence type="predicted"/>
<organism evidence="2 3">
    <name type="scientific">Corchorus olitorius</name>
    <dbReference type="NCBI Taxonomy" id="93759"/>
    <lineage>
        <taxon>Eukaryota</taxon>
        <taxon>Viridiplantae</taxon>
        <taxon>Streptophyta</taxon>
        <taxon>Embryophyta</taxon>
        <taxon>Tracheophyta</taxon>
        <taxon>Spermatophyta</taxon>
        <taxon>Magnoliopsida</taxon>
        <taxon>eudicotyledons</taxon>
        <taxon>Gunneridae</taxon>
        <taxon>Pentapetalae</taxon>
        <taxon>rosids</taxon>
        <taxon>malvids</taxon>
        <taxon>Malvales</taxon>
        <taxon>Malvaceae</taxon>
        <taxon>Grewioideae</taxon>
        <taxon>Apeibeae</taxon>
        <taxon>Corchorus</taxon>
    </lineage>
</organism>
<evidence type="ECO:0000313" key="3">
    <source>
        <dbReference type="Proteomes" id="UP000187203"/>
    </source>
</evidence>
<protein>
    <submittedName>
        <fullName evidence="2">Uncharacterized protein</fullName>
    </submittedName>
</protein>
<comment type="caution">
    <text evidence="2">The sequence shown here is derived from an EMBL/GenBank/DDBJ whole genome shotgun (WGS) entry which is preliminary data.</text>
</comment>
<keyword evidence="1" id="KW-0472">Membrane</keyword>
<name>A0A1R3KL41_9ROSI</name>
<keyword evidence="1" id="KW-0812">Transmembrane</keyword>
<keyword evidence="3" id="KW-1185">Reference proteome</keyword>
<reference evidence="3" key="1">
    <citation type="submission" date="2013-09" db="EMBL/GenBank/DDBJ databases">
        <title>Corchorus olitorius genome sequencing.</title>
        <authorList>
            <person name="Alam M."/>
            <person name="Haque M.S."/>
            <person name="Islam M.S."/>
            <person name="Emdad E.M."/>
            <person name="Islam M.M."/>
            <person name="Ahmed B."/>
            <person name="Halim A."/>
            <person name="Hossen Q.M.M."/>
            <person name="Hossain M.Z."/>
            <person name="Ahmed R."/>
            <person name="Khan M.M."/>
            <person name="Islam R."/>
            <person name="Rashid M.M."/>
            <person name="Khan S.A."/>
            <person name="Rahman M.S."/>
            <person name="Alam M."/>
            <person name="Yahiya A.S."/>
            <person name="Khan M.S."/>
            <person name="Azam M.S."/>
            <person name="Haque T."/>
            <person name="Lashkar M.Z.H."/>
            <person name="Akhand A.I."/>
            <person name="Morshed G."/>
            <person name="Roy S."/>
            <person name="Uddin K.S."/>
            <person name="Rabeya T."/>
            <person name="Hossain A.S."/>
            <person name="Chowdhury A."/>
            <person name="Snigdha A.R."/>
            <person name="Mortoza M.S."/>
            <person name="Matin S.A."/>
            <person name="Hoque S.M.E."/>
            <person name="Islam M.K."/>
            <person name="Roy D.K."/>
            <person name="Haider R."/>
            <person name="Moosa M.M."/>
            <person name="Elias S.M."/>
            <person name="Hasan A.M."/>
            <person name="Jahan S."/>
            <person name="Shafiuddin M."/>
            <person name="Mahmood N."/>
            <person name="Shommy N.S."/>
        </authorList>
    </citation>
    <scope>NUCLEOTIDE SEQUENCE [LARGE SCALE GENOMIC DNA]</scope>
    <source>
        <strain evidence="3">cv. O-4</strain>
    </source>
</reference>
<accession>A0A1R3KL41</accession>
<gene>
    <name evidence="2" type="ORF">COLO4_07036</name>
</gene>
<evidence type="ECO:0000313" key="2">
    <source>
        <dbReference type="EMBL" id="OMP07803.1"/>
    </source>
</evidence>
<dbReference type="Proteomes" id="UP000187203">
    <property type="component" value="Unassembled WGS sequence"/>
</dbReference>
<evidence type="ECO:0000256" key="1">
    <source>
        <dbReference type="SAM" id="Phobius"/>
    </source>
</evidence>
<dbReference type="EMBL" id="AWUE01013040">
    <property type="protein sequence ID" value="OMP07803.1"/>
    <property type="molecule type" value="Genomic_DNA"/>
</dbReference>
<dbReference type="AlphaFoldDB" id="A0A1R3KL41"/>
<feature type="transmembrane region" description="Helical" evidence="1">
    <location>
        <begin position="25"/>
        <end position="48"/>
    </location>
</feature>
<sequence>MIPSSDDPIFKVSIREWRSTNVHTVFPLSVLFVCFEPFASLLLSPLSLSRVLFSLQMKIVVGV</sequence>
<keyword evidence="1" id="KW-1133">Transmembrane helix</keyword>